<accession>F4W7S2</accession>
<keyword evidence="2" id="KW-1185">Reference proteome</keyword>
<protein>
    <submittedName>
        <fullName evidence="1">Uncharacterized protein</fullName>
    </submittedName>
</protein>
<evidence type="ECO:0000313" key="2">
    <source>
        <dbReference type="Proteomes" id="UP000007755"/>
    </source>
</evidence>
<sequence>MWFTRFRAKTMMVRKIINIRETKVFMIGLYHGMTKDEKLSEFLNDFVEDADLICFEAVIHPVAYCHLLSLTSEMETVAIPMIHEYLHNHGCITMNIKCGHLFQIEFGIAVMENLGEFSRRFSKVSVYSNFTKRRHDFFSFGSTSRLWLASARLEPRLLVTGRQDTGSAKMRTIKKHGRPSYNRRSRRNRSLGPLIIAPPQSTGEQFAEISYSSTQPLDLTSSPVIDLDIQEIFGYSPPPFEERFPPPPPLEERFPLPPLLEERFSTPPPHEEGFPLPLPSSDQLSSLSFRLNPEPIDWDRMFRFFTSPSFKGDRLVPRKSHTLHCPLQAPHPDCACTVRILGRKYALTYEIQILSINF</sequence>
<gene>
    <name evidence="1" type="ORF">G5I_01495</name>
</gene>
<organism evidence="2">
    <name type="scientific">Acromyrmex echinatior</name>
    <name type="common">Panamanian leafcutter ant</name>
    <name type="synonym">Acromyrmex octospinosus echinatior</name>
    <dbReference type="NCBI Taxonomy" id="103372"/>
    <lineage>
        <taxon>Eukaryota</taxon>
        <taxon>Metazoa</taxon>
        <taxon>Ecdysozoa</taxon>
        <taxon>Arthropoda</taxon>
        <taxon>Hexapoda</taxon>
        <taxon>Insecta</taxon>
        <taxon>Pterygota</taxon>
        <taxon>Neoptera</taxon>
        <taxon>Endopterygota</taxon>
        <taxon>Hymenoptera</taxon>
        <taxon>Apocrita</taxon>
        <taxon>Aculeata</taxon>
        <taxon>Formicoidea</taxon>
        <taxon>Formicidae</taxon>
        <taxon>Myrmicinae</taxon>
        <taxon>Acromyrmex</taxon>
    </lineage>
</organism>
<evidence type="ECO:0000313" key="1">
    <source>
        <dbReference type="EMBL" id="EGI69754.1"/>
    </source>
</evidence>
<reference evidence="1" key="1">
    <citation type="submission" date="2011-02" db="EMBL/GenBank/DDBJ databases">
        <title>The genome of the leaf-cutting ant Acromyrmex echinatior suggests key adaptations to social evolution and fungus farming.</title>
        <authorList>
            <person name="Nygaard S."/>
            <person name="Zhang G."/>
        </authorList>
    </citation>
    <scope>NUCLEOTIDE SEQUENCE</scope>
</reference>
<proteinExistence type="predicted"/>
<name>F4W7S2_ACREC</name>
<dbReference type="InParanoid" id="F4W7S2"/>
<dbReference type="EMBL" id="GL887870">
    <property type="protein sequence ID" value="EGI69754.1"/>
    <property type="molecule type" value="Genomic_DNA"/>
</dbReference>
<dbReference type="Proteomes" id="UP000007755">
    <property type="component" value="Unassembled WGS sequence"/>
</dbReference>
<dbReference type="AlphaFoldDB" id="F4W7S2"/>